<feature type="compositionally biased region" description="Low complexity" evidence="1">
    <location>
        <begin position="101"/>
        <end position="115"/>
    </location>
</feature>
<feature type="non-terminal residue" evidence="2">
    <location>
        <position position="122"/>
    </location>
</feature>
<dbReference type="EMBL" id="UINC01176153">
    <property type="protein sequence ID" value="SVD83151.1"/>
    <property type="molecule type" value="Genomic_DNA"/>
</dbReference>
<gene>
    <name evidence="2" type="ORF">METZ01_LOCUS436005</name>
</gene>
<reference evidence="2" key="1">
    <citation type="submission" date="2018-05" db="EMBL/GenBank/DDBJ databases">
        <authorList>
            <person name="Lanie J.A."/>
            <person name="Ng W.-L."/>
            <person name="Kazmierczak K.M."/>
            <person name="Andrzejewski T.M."/>
            <person name="Davidsen T.M."/>
            <person name="Wayne K.J."/>
            <person name="Tettelin H."/>
            <person name="Glass J.I."/>
            <person name="Rusch D."/>
            <person name="Podicherti R."/>
            <person name="Tsui H.-C.T."/>
            <person name="Winkler M.E."/>
        </authorList>
    </citation>
    <scope>NUCLEOTIDE SEQUENCE</scope>
</reference>
<accession>A0A382YJH6</accession>
<proteinExistence type="predicted"/>
<sequence>RPGRDEPGSFRHPRGRIGAGRRVPHGVLGNAIRRVFSRRVHQHGDRQCGGDDPVPRRLERTAASGMAVVLHQGLRVDPGDDVDPLDLPAPALRPADDIRVGGASAAGTGQSAADDGGTETTV</sequence>
<feature type="region of interest" description="Disordered" evidence="1">
    <location>
        <begin position="1"/>
        <end position="23"/>
    </location>
</feature>
<feature type="non-terminal residue" evidence="2">
    <location>
        <position position="1"/>
    </location>
</feature>
<dbReference type="AlphaFoldDB" id="A0A382YJH6"/>
<evidence type="ECO:0000256" key="1">
    <source>
        <dbReference type="SAM" id="MobiDB-lite"/>
    </source>
</evidence>
<feature type="region of interest" description="Disordered" evidence="1">
    <location>
        <begin position="75"/>
        <end position="122"/>
    </location>
</feature>
<protein>
    <submittedName>
        <fullName evidence="2">Uncharacterized protein</fullName>
    </submittedName>
</protein>
<evidence type="ECO:0000313" key="2">
    <source>
        <dbReference type="EMBL" id="SVD83151.1"/>
    </source>
</evidence>
<name>A0A382YJH6_9ZZZZ</name>
<organism evidence="2">
    <name type="scientific">marine metagenome</name>
    <dbReference type="NCBI Taxonomy" id="408172"/>
    <lineage>
        <taxon>unclassified sequences</taxon>
        <taxon>metagenomes</taxon>
        <taxon>ecological metagenomes</taxon>
    </lineage>
</organism>